<sequence>MRDWNASRENPATINLIQFVPTRQEATALFRYYSKYVDYLYHIIILKRAEAQINGVYECIERGSPVKLDHLALLFSIAASALYLQLSSESSPYSEICCQEFTFLTGAALIQNNHSASPTLEGLQAVMLVVHYVCNLSSHESVSALFIHGAVVSQAKSLMLHCIDSPRSREARDQSKVDPVEVEIKRRLWWDITSSEWFLGFLSGPQEWTYQIYPTHMSVNQPRNVDDGALEKNPSLASSPISVPTDMSFTLERLKLSFVIRDIIDTIAYEQLNGLEIDYSKILELDRKIHQALSEVPEFFRLDPGSRRRFANLYKERPALAWQRCVLQQAYYSRICRLHRQFFIRGAREPTYSYSHVICLQSARKVLEIKRIMDEEEPKFTPPSSVVWSVMHHIFMAAVILLLDVCFNWDDILAEKRKEEVLDACRILSKAQQSSCLVKEGIQAMMNILQKHWKNDKLAVPGGSQPNQPSSPVSGPAEDPAQSVIVPFEPTDKPMPVAQTWDSAPNVSTNQFVDGDERQLEDIWSEFLENGYNYTFEDADWTGLLTELTSATIPCG</sequence>
<protein>
    <submittedName>
        <fullName evidence="1">Uncharacterized protein</fullName>
    </submittedName>
</protein>
<accession>A0ACC3AWY1</accession>
<evidence type="ECO:0000313" key="2">
    <source>
        <dbReference type="Proteomes" id="UP001177260"/>
    </source>
</evidence>
<reference evidence="1 2" key="1">
    <citation type="journal article" date="2023" name="ACS Omega">
        <title>Identification of the Neoaspergillic Acid Biosynthesis Gene Cluster by Establishing an In Vitro CRISPR-Ribonucleoprotein Genetic System in Aspergillus melleus.</title>
        <authorList>
            <person name="Yuan B."/>
            <person name="Grau M.F."/>
            <person name="Murata R.M."/>
            <person name="Torok T."/>
            <person name="Venkateswaran K."/>
            <person name="Stajich J.E."/>
            <person name="Wang C.C.C."/>
        </authorList>
    </citation>
    <scope>NUCLEOTIDE SEQUENCE [LARGE SCALE GENOMIC DNA]</scope>
    <source>
        <strain evidence="1 2">IMV 1140</strain>
    </source>
</reference>
<name>A0ACC3AWY1_9EURO</name>
<dbReference type="EMBL" id="JAOPJF010000051">
    <property type="protein sequence ID" value="KAK1142398.1"/>
    <property type="molecule type" value="Genomic_DNA"/>
</dbReference>
<organism evidence="1 2">
    <name type="scientific">Aspergillus melleus</name>
    <dbReference type="NCBI Taxonomy" id="138277"/>
    <lineage>
        <taxon>Eukaryota</taxon>
        <taxon>Fungi</taxon>
        <taxon>Dikarya</taxon>
        <taxon>Ascomycota</taxon>
        <taxon>Pezizomycotina</taxon>
        <taxon>Eurotiomycetes</taxon>
        <taxon>Eurotiomycetidae</taxon>
        <taxon>Eurotiales</taxon>
        <taxon>Aspergillaceae</taxon>
        <taxon>Aspergillus</taxon>
        <taxon>Aspergillus subgen. Circumdati</taxon>
    </lineage>
</organism>
<evidence type="ECO:0000313" key="1">
    <source>
        <dbReference type="EMBL" id="KAK1142398.1"/>
    </source>
</evidence>
<comment type="caution">
    <text evidence="1">The sequence shown here is derived from an EMBL/GenBank/DDBJ whole genome shotgun (WGS) entry which is preliminary data.</text>
</comment>
<dbReference type="Proteomes" id="UP001177260">
    <property type="component" value="Unassembled WGS sequence"/>
</dbReference>
<proteinExistence type="predicted"/>
<keyword evidence="2" id="KW-1185">Reference proteome</keyword>
<gene>
    <name evidence="1" type="ORF">N8T08_007950</name>
</gene>